<evidence type="ECO:0000256" key="1">
    <source>
        <dbReference type="SAM" id="MobiDB-lite"/>
    </source>
</evidence>
<protein>
    <submittedName>
        <fullName evidence="2">Uncharacterized protein</fullName>
    </submittedName>
</protein>
<dbReference type="AlphaFoldDB" id="A0A7S1S8A8"/>
<organism evidence="2">
    <name type="scientific">Alexandrium catenella</name>
    <name type="common">Red tide dinoflagellate</name>
    <name type="synonym">Gonyaulax catenella</name>
    <dbReference type="NCBI Taxonomy" id="2925"/>
    <lineage>
        <taxon>Eukaryota</taxon>
        <taxon>Sar</taxon>
        <taxon>Alveolata</taxon>
        <taxon>Dinophyceae</taxon>
        <taxon>Gonyaulacales</taxon>
        <taxon>Pyrocystaceae</taxon>
        <taxon>Alexandrium</taxon>
    </lineage>
</organism>
<dbReference type="EMBL" id="HBGE01107487">
    <property type="protein sequence ID" value="CAD9187338.1"/>
    <property type="molecule type" value="Transcribed_RNA"/>
</dbReference>
<evidence type="ECO:0000313" key="2">
    <source>
        <dbReference type="EMBL" id="CAD9187338.1"/>
    </source>
</evidence>
<feature type="region of interest" description="Disordered" evidence="1">
    <location>
        <begin position="1"/>
        <end position="20"/>
    </location>
</feature>
<name>A0A7S1S8A8_ALECA</name>
<accession>A0A7S1S8A8</accession>
<reference evidence="2" key="1">
    <citation type="submission" date="2021-01" db="EMBL/GenBank/DDBJ databases">
        <authorList>
            <person name="Corre E."/>
            <person name="Pelletier E."/>
            <person name="Niang G."/>
            <person name="Scheremetjew M."/>
            <person name="Finn R."/>
            <person name="Kale V."/>
            <person name="Holt S."/>
            <person name="Cochrane G."/>
            <person name="Meng A."/>
            <person name="Brown T."/>
            <person name="Cohen L."/>
        </authorList>
    </citation>
    <scope>NUCLEOTIDE SEQUENCE</scope>
    <source>
        <strain evidence="2">OF101</strain>
    </source>
</reference>
<gene>
    <name evidence="2" type="ORF">ACAT0790_LOCUS64112</name>
</gene>
<sequence length="104" mass="11538">MRSVKPSGQLEPASDDETRYSISCVGTSREDEEQSKALLKKLWLGRGAKEALKVLRNNDISVTNTSDKDEQLGKLERLATDMELFWKPMAAAGWIELGAARVTV</sequence>
<proteinExistence type="predicted"/>